<reference evidence="1 2" key="1">
    <citation type="journal article" date="2015" name="Nature">
        <title>rRNA introns, odd ribosomes, and small enigmatic genomes across a large radiation of phyla.</title>
        <authorList>
            <person name="Brown C.T."/>
            <person name="Hug L.A."/>
            <person name="Thomas B.C."/>
            <person name="Sharon I."/>
            <person name="Castelle C.J."/>
            <person name="Singh A."/>
            <person name="Wilkins M.J."/>
            <person name="Williams K.H."/>
            <person name="Banfield J.F."/>
        </authorList>
    </citation>
    <scope>NUCLEOTIDE SEQUENCE [LARGE SCALE GENOMIC DNA]</scope>
</reference>
<comment type="caution">
    <text evidence="1">The sequence shown here is derived from an EMBL/GenBank/DDBJ whole genome shotgun (WGS) entry which is preliminary data.</text>
</comment>
<organism evidence="1 2">
    <name type="scientific">Candidatus Amesbacteria bacterium GW2011_GWA2_47_11b</name>
    <dbReference type="NCBI Taxonomy" id="1618358"/>
    <lineage>
        <taxon>Bacteria</taxon>
        <taxon>Candidatus Amesiibacteriota</taxon>
    </lineage>
</organism>
<dbReference type="STRING" id="1618358.UX80_C0021G0003"/>
<dbReference type="AlphaFoldDB" id="A0A0G1TSX7"/>
<protein>
    <submittedName>
        <fullName evidence="1">Uncharacterized protein</fullName>
    </submittedName>
</protein>
<dbReference type="Proteomes" id="UP000034307">
    <property type="component" value="Unassembled WGS sequence"/>
</dbReference>
<gene>
    <name evidence="1" type="ORF">UX80_C0021G0003</name>
</gene>
<sequence>MTLRKKELKIKNLKLKITSRPVVKSEKFDFWGVFKNFLLVGGDLV</sequence>
<accession>A0A0G1TSX7</accession>
<evidence type="ECO:0000313" key="1">
    <source>
        <dbReference type="EMBL" id="KKU57253.1"/>
    </source>
</evidence>
<evidence type="ECO:0000313" key="2">
    <source>
        <dbReference type="Proteomes" id="UP000034307"/>
    </source>
</evidence>
<dbReference type="EMBL" id="LCNO01000021">
    <property type="protein sequence ID" value="KKU57253.1"/>
    <property type="molecule type" value="Genomic_DNA"/>
</dbReference>
<proteinExistence type="predicted"/>
<name>A0A0G1TSX7_9BACT</name>